<evidence type="ECO:0000313" key="1">
    <source>
        <dbReference type="EMBL" id="TWT48476.1"/>
    </source>
</evidence>
<evidence type="ECO:0000313" key="2">
    <source>
        <dbReference type="Proteomes" id="UP000318995"/>
    </source>
</evidence>
<gene>
    <name evidence="1" type="ORF">Pla111_02440</name>
</gene>
<keyword evidence="2" id="KW-1185">Reference proteome</keyword>
<reference evidence="1 2" key="1">
    <citation type="submission" date="2019-02" db="EMBL/GenBank/DDBJ databases">
        <title>Deep-cultivation of Planctomycetes and their phenomic and genomic characterization uncovers novel biology.</title>
        <authorList>
            <person name="Wiegand S."/>
            <person name="Jogler M."/>
            <person name="Boedeker C."/>
            <person name="Pinto D."/>
            <person name="Vollmers J."/>
            <person name="Rivas-Marin E."/>
            <person name="Kohn T."/>
            <person name="Peeters S.H."/>
            <person name="Heuer A."/>
            <person name="Rast P."/>
            <person name="Oberbeckmann S."/>
            <person name="Bunk B."/>
            <person name="Jeske O."/>
            <person name="Meyerdierks A."/>
            <person name="Storesund J.E."/>
            <person name="Kallscheuer N."/>
            <person name="Luecker S."/>
            <person name="Lage O.M."/>
            <person name="Pohl T."/>
            <person name="Merkel B.J."/>
            <person name="Hornburger P."/>
            <person name="Mueller R.-W."/>
            <person name="Bruemmer F."/>
            <person name="Labrenz M."/>
            <person name="Spormann A.M."/>
            <person name="Op Den Camp H."/>
            <person name="Overmann J."/>
            <person name="Amann R."/>
            <person name="Jetten M.S.M."/>
            <person name="Mascher T."/>
            <person name="Medema M.H."/>
            <person name="Devos D.P."/>
            <person name="Kaster A.-K."/>
            <person name="Ovreas L."/>
            <person name="Rohde M."/>
            <person name="Galperin M.Y."/>
            <person name="Jogler C."/>
        </authorList>
    </citation>
    <scope>NUCLEOTIDE SEQUENCE [LARGE SCALE GENOMIC DNA]</scope>
    <source>
        <strain evidence="1 2">Pla111</strain>
    </source>
</reference>
<dbReference type="RefSeq" id="WP_146570579.1">
    <property type="nucleotide sequence ID" value="NZ_SJPH01000001.1"/>
</dbReference>
<accession>A0A5C5WC40</accession>
<protein>
    <recommendedName>
        <fullName evidence="3">DUF2993 domain-containing protein</fullName>
    </recommendedName>
</protein>
<dbReference type="EMBL" id="SJPH01000001">
    <property type="protein sequence ID" value="TWT48476.1"/>
    <property type="molecule type" value="Genomic_DNA"/>
</dbReference>
<dbReference type="AlphaFoldDB" id="A0A5C5WC40"/>
<evidence type="ECO:0008006" key="3">
    <source>
        <dbReference type="Google" id="ProtNLM"/>
    </source>
</evidence>
<dbReference type="Proteomes" id="UP000318995">
    <property type="component" value="Unassembled WGS sequence"/>
</dbReference>
<proteinExistence type="predicted"/>
<organism evidence="1 2">
    <name type="scientific">Botrimarina hoheduenensis</name>
    <dbReference type="NCBI Taxonomy" id="2528000"/>
    <lineage>
        <taxon>Bacteria</taxon>
        <taxon>Pseudomonadati</taxon>
        <taxon>Planctomycetota</taxon>
        <taxon>Planctomycetia</taxon>
        <taxon>Pirellulales</taxon>
        <taxon>Lacipirellulaceae</taxon>
        <taxon>Botrimarina</taxon>
    </lineage>
</organism>
<sequence>MKRFTKILAAAALVVLLVAAVTVYVMRQTAKAWPPAYRQALAAADNAALEAGKQLFESRVAAFYSESQSAETWGIELPLSAINAWLATRLDEELPRLESEAAVKLRAPRVWIEGDRFVMAAQTTVGPIDSVLSIGLRPTVTDRGELALEFTDTRVGNLPVPASGVAEHLRRSFVEESIPLRWAGSESRTLAMLDPGRTPLGEDRPWRFTHLELTEGKLRVACAAEQETDPKENASTEPNDE</sequence>
<dbReference type="OrthoDB" id="274988at2"/>
<name>A0A5C5WC40_9BACT</name>
<comment type="caution">
    <text evidence="1">The sequence shown here is derived from an EMBL/GenBank/DDBJ whole genome shotgun (WGS) entry which is preliminary data.</text>
</comment>